<protein>
    <recommendedName>
        <fullName evidence="1">Glycosyl transferase family 28 C-terminal domain-containing protein</fullName>
    </recommendedName>
</protein>
<evidence type="ECO:0000259" key="1">
    <source>
        <dbReference type="Pfam" id="PF04101"/>
    </source>
</evidence>
<organism evidence="2 3">
    <name type="scientific">Agrococcus versicolor</name>
    <dbReference type="NCBI Taxonomy" id="501482"/>
    <lineage>
        <taxon>Bacteria</taxon>
        <taxon>Bacillati</taxon>
        <taxon>Actinomycetota</taxon>
        <taxon>Actinomycetes</taxon>
        <taxon>Micrococcales</taxon>
        <taxon>Microbacteriaceae</taxon>
        <taxon>Agrococcus</taxon>
    </lineage>
</organism>
<dbReference type="EMBL" id="BAAAQT010000008">
    <property type="protein sequence ID" value="GAA2176582.1"/>
    <property type="molecule type" value="Genomic_DNA"/>
</dbReference>
<comment type="caution">
    <text evidence="2">The sequence shown here is derived from an EMBL/GenBank/DDBJ whole genome shotgun (WGS) entry which is preliminary data.</text>
</comment>
<gene>
    <name evidence="2" type="ORF">GCM10009846_30950</name>
</gene>
<dbReference type="Pfam" id="PF04101">
    <property type="entry name" value="Glyco_tran_28_C"/>
    <property type="match status" value="1"/>
</dbReference>
<keyword evidence="3" id="KW-1185">Reference proteome</keyword>
<dbReference type="SUPFAM" id="SSF53756">
    <property type="entry name" value="UDP-Glycosyltransferase/glycogen phosphorylase"/>
    <property type="match status" value="1"/>
</dbReference>
<accession>A0ABP5MPW2</accession>
<feature type="domain" description="Glycosyl transferase family 28 C-terminal" evidence="1">
    <location>
        <begin position="224"/>
        <end position="274"/>
    </location>
</feature>
<proteinExistence type="predicted"/>
<dbReference type="Proteomes" id="UP001501599">
    <property type="component" value="Unassembled WGS sequence"/>
</dbReference>
<dbReference type="Gene3D" id="3.40.50.2000">
    <property type="entry name" value="Glycogen Phosphorylase B"/>
    <property type="match status" value="1"/>
</dbReference>
<name>A0ABP5MPW2_9MICO</name>
<reference evidence="3" key="1">
    <citation type="journal article" date="2019" name="Int. J. Syst. Evol. Microbiol.">
        <title>The Global Catalogue of Microorganisms (GCM) 10K type strain sequencing project: providing services to taxonomists for standard genome sequencing and annotation.</title>
        <authorList>
            <consortium name="The Broad Institute Genomics Platform"/>
            <consortium name="The Broad Institute Genome Sequencing Center for Infectious Disease"/>
            <person name="Wu L."/>
            <person name="Ma J."/>
        </authorList>
    </citation>
    <scope>NUCLEOTIDE SEQUENCE [LARGE SCALE GENOMIC DNA]</scope>
    <source>
        <strain evidence="3">JCM 16026</strain>
    </source>
</reference>
<evidence type="ECO:0000313" key="3">
    <source>
        <dbReference type="Proteomes" id="UP001501599"/>
    </source>
</evidence>
<dbReference type="InterPro" id="IPR007235">
    <property type="entry name" value="Glyco_trans_28_C"/>
</dbReference>
<evidence type="ECO:0000313" key="2">
    <source>
        <dbReference type="EMBL" id="GAA2176582.1"/>
    </source>
</evidence>
<sequence>MIGWYVHHHGMGHLTRMLAVRPHVPGPVTVLSSLPRPVDLPADTEWVLLERDDADEGGGDPAGAEPTASGLLHWAPVGHGGHARRLAAIAALLPSFEAMVVDVSVEVTMLARLLGRRVALVVQPGERIDEPHVLGRRLADLAIAPWPGDDGPGLVHVGGISRFAGRSRASEPTPSRVLALGGGARDDLWRATIEHAMEGTPGWEWEVLDHERWSPDPWASLCGAEVVVTAAGQNAIADVAAAGARAVVLPRPRPFDEQERTAAALARRGLAITAHASAELDWTDLLARARALRPDWSQWRVDGAAERAAAAIDGVRRTA</sequence>